<dbReference type="PANTHER" id="PTHR48063">
    <property type="entry name" value="LRR RECEPTOR-LIKE KINASE"/>
    <property type="match status" value="1"/>
</dbReference>
<feature type="compositionally biased region" description="Low complexity" evidence="12">
    <location>
        <begin position="330"/>
        <end position="355"/>
    </location>
</feature>
<evidence type="ECO:0000256" key="10">
    <source>
        <dbReference type="ARBA" id="ARBA00023180"/>
    </source>
</evidence>
<dbReference type="InterPro" id="IPR046956">
    <property type="entry name" value="RLP23-like"/>
</dbReference>
<feature type="compositionally biased region" description="Basic and acidic residues" evidence="12">
    <location>
        <begin position="129"/>
        <end position="144"/>
    </location>
</feature>
<dbReference type="InterPro" id="IPR000742">
    <property type="entry name" value="EGF"/>
</dbReference>
<evidence type="ECO:0000256" key="6">
    <source>
        <dbReference type="ARBA" id="ARBA00022729"/>
    </source>
</evidence>
<keyword evidence="7" id="KW-0677">Repeat</keyword>
<keyword evidence="6" id="KW-0732">Signal</keyword>
<evidence type="ECO:0000256" key="4">
    <source>
        <dbReference type="ARBA" id="ARBA00022614"/>
    </source>
</evidence>
<dbReference type="PROSITE" id="PS51450">
    <property type="entry name" value="LRR"/>
    <property type="match status" value="9"/>
</dbReference>
<name>A0ABQ5KTE5_9EUKA</name>
<evidence type="ECO:0000313" key="16">
    <source>
        <dbReference type="Proteomes" id="UP001057375"/>
    </source>
</evidence>
<feature type="transmembrane region" description="Helical" evidence="13">
    <location>
        <begin position="4384"/>
        <end position="4409"/>
    </location>
</feature>
<keyword evidence="8 13" id="KW-1133">Transmembrane helix</keyword>
<evidence type="ECO:0000256" key="7">
    <source>
        <dbReference type="ARBA" id="ARBA00022737"/>
    </source>
</evidence>
<evidence type="ECO:0000256" key="2">
    <source>
        <dbReference type="ARBA" id="ARBA00009592"/>
    </source>
</evidence>
<dbReference type="Gene3D" id="2.10.25.10">
    <property type="entry name" value="Laminin"/>
    <property type="match status" value="1"/>
</dbReference>
<dbReference type="PROSITE" id="PS50026">
    <property type="entry name" value="EGF_3"/>
    <property type="match status" value="1"/>
</dbReference>
<dbReference type="SMART" id="SM00369">
    <property type="entry name" value="LRR_TYP"/>
    <property type="match status" value="5"/>
</dbReference>
<dbReference type="Proteomes" id="UP001057375">
    <property type="component" value="Unassembled WGS sequence"/>
</dbReference>
<keyword evidence="16" id="KW-1185">Reference proteome</keyword>
<dbReference type="SMART" id="SM00181">
    <property type="entry name" value="EGF"/>
    <property type="match status" value="15"/>
</dbReference>
<dbReference type="InterPro" id="IPR003591">
    <property type="entry name" value="Leu-rich_rpt_typical-subtyp"/>
</dbReference>
<feature type="compositionally biased region" description="Low complexity" evidence="12">
    <location>
        <begin position="89"/>
        <end position="108"/>
    </location>
</feature>
<dbReference type="PROSITE" id="PS00022">
    <property type="entry name" value="EGF_1"/>
    <property type="match status" value="4"/>
</dbReference>
<evidence type="ECO:0000256" key="13">
    <source>
        <dbReference type="SAM" id="Phobius"/>
    </source>
</evidence>
<dbReference type="PANTHER" id="PTHR48063:SF84">
    <property type="entry name" value="LRR RECEPTOR-LIKE SERINE_THREONINE-PROTEIN KINASE FLS2"/>
    <property type="match status" value="1"/>
</dbReference>
<evidence type="ECO:0000256" key="5">
    <source>
        <dbReference type="ARBA" id="ARBA00022692"/>
    </source>
</evidence>
<feature type="compositionally biased region" description="Low complexity" evidence="12">
    <location>
        <begin position="367"/>
        <end position="384"/>
    </location>
</feature>
<keyword evidence="10" id="KW-0325">Glycoprotein</keyword>
<keyword evidence="9 13" id="KW-0472">Membrane</keyword>
<evidence type="ECO:0000256" key="8">
    <source>
        <dbReference type="ARBA" id="ARBA00022989"/>
    </source>
</evidence>
<feature type="region of interest" description="Disordered" evidence="12">
    <location>
        <begin position="164"/>
        <end position="384"/>
    </location>
</feature>
<dbReference type="SMART" id="SM00365">
    <property type="entry name" value="LRR_SD22"/>
    <property type="match status" value="10"/>
</dbReference>
<dbReference type="SMART" id="SM00367">
    <property type="entry name" value="LRR_CC"/>
    <property type="match status" value="7"/>
</dbReference>
<dbReference type="InterPro" id="IPR001611">
    <property type="entry name" value="Leu-rich_rpt"/>
</dbReference>
<feature type="domain" description="EGF-like" evidence="14">
    <location>
        <begin position="4337"/>
        <end position="4377"/>
    </location>
</feature>
<organism evidence="15 16">
    <name type="scientific">Aduncisulcus paluster</name>
    <dbReference type="NCBI Taxonomy" id="2918883"/>
    <lineage>
        <taxon>Eukaryota</taxon>
        <taxon>Metamonada</taxon>
        <taxon>Carpediemonas-like organisms</taxon>
        <taxon>Aduncisulcus</taxon>
    </lineage>
</organism>
<feature type="region of interest" description="Disordered" evidence="12">
    <location>
        <begin position="63"/>
        <end position="152"/>
    </location>
</feature>
<proteinExistence type="inferred from homology"/>
<feature type="region of interest" description="Disordered" evidence="12">
    <location>
        <begin position="414"/>
        <end position="434"/>
    </location>
</feature>
<dbReference type="InterPro" id="IPR006553">
    <property type="entry name" value="Leu-rich_rpt_Cys-con_subtyp"/>
</dbReference>
<protein>
    <recommendedName>
        <fullName evidence="14">EGF-like domain-containing protein</fullName>
    </recommendedName>
</protein>
<feature type="region of interest" description="Disordered" evidence="12">
    <location>
        <begin position="4501"/>
        <end position="4577"/>
    </location>
</feature>
<comment type="subcellular location">
    <subcellularLocation>
        <location evidence="1">Cell membrane</location>
        <topology evidence="1">Single-pass type I membrane protein</topology>
    </subcellularLocation>
</comment>
<dbReference type="Pfam" id="PF23106">
    <property type="entry name" value="EGF_Teneurin"/>
    <property type="match status" value="1"/>
</dbReference>
<evidence type="ECO:0000256" key="11">
    <source>
        <dbReference type="PROSITE-ProRule" id="PRU00076"/>
    </source>
</evidence>
<comment type="caution">
    <text evidence="11">Lacks conserved residue(s) required for the propagation of feature annotation.</text>
</comment>
<dbReference type="PROSITE" id="PS01186">
    <property type="entry name" value="EGF_2"/>
    <property type="match status" value="3"/>
</dbReference>
<evidence type="ECO:0000256" key="12">
    <source>
        <dbReference type="SAM" id="MobiDB-lite"/>
    </source>
</evidence>
<comment type="similarity">
    <text evidence="2">Belongs to the RLP family.</text>
</comment>
<feature type="compositionally biased region" description="Polar residues" evidence="12">
    <location>
        <begin position="4554"/>
        <end position="4564"/>
    </location>
</feature>
<dbReference type="EMBL" id="BQXS01010791">
    <property type="protein sequence ID" value="GKT34285.1"/>
    <property type="molecule type" value="Genomic_DNA"/>
</dbReference>
<keyword evidence="11" id="KW-1015">Disulfide bond</keyword>
<gene>
    <name evidence="15" type="ORF">ADUPG1_007659</name>
</gene>
<evidence type="ECO:0000256" key="1">
    <source>
        <dbReference type="ARBA" id="ARBA00004251"/>
    </source>
</evidence>
<feature type="compositionally biased region" description="Low complexity" evidence="12">
    <location>
        <begin position="252"/>
        <end position="262"/>
    </location>
</feature>
<dbReference type="InterPro" id="IPR032675">
    <property type="entry name" value="LRR_dom_sf"/>
</dbReference>
<evidence type="ECO:0000256" key="3">
    <source>
        <dbReference type="ARBA" id="ARBA00022475"/>
    </source>
</evidence>
<keyword evidence="11" id="KW-0245">EGF-like domain</keyword>
<keyword evidence="5 13" id="KW-0812">Transmembrane</keyword>
<feature type="disulfide bond" evidence="11">
    <location>
        <begin position="4367"/>
        <end position="4376"/>
    </location>
</feature>
<feature type="compositionally biased region" description="Low complexity" evidence="12">
    <location>
        <begin position="288"/>
        <end position="298"/>
    </location>
</feature>
<dbReference type="SUPFAM" id="SSF52058">
    <property type="entry name" value="L domain-like"/>
    <property type="match status" value="5"/>
</dbReference>
<evidence type="ECO:0000259" key="14">
    <source>
        <dbReference type="PROSITE" id="PS50026"/>
    </source>
</evidence>
<keyword evidence="4" id="KW-0433">Leucine-rich repeat</keyword>
<feature type="compositionally biased region" description="Low complexity" evidence="12">
    <location>
        <begin position="177"/>
        <end position="187"/>
    </location>
</feature>
<sequence>MSKNRWDYFFTSRQWPSVAGYDVQPHSKDFASIRAWLESPIPEVECADVSHILKELSQHIKHKQEDLEPYSKPQLPPSIKSPITEKKSNQSISSPHIQSSPPKISQSSNYNRSPSIQRDLDTSEYSEEYESKSKPSTHTKEGKETSISPMSPFSFSTLVVSHAKKSGISKPITPKQPSISPPKLHLSPPKPIKKDGEHDSSSSSPVFPRDDMLLSTSMLSTDSSMREREPSSSGKAFDSPKSTIFPITPKQPSISPPKLHLSPPKPIKKDGEHDSSSSSPVFPRDDMLLSTSMLSTDSSMREREPSSSGKAFDSPKSTIFVKRHSPWKMSQGSDFDSPSSQSSPNSFLISSPSLFTSSLDESDPKLCEQTSSTSKSKESSSSCSPIPFGDSFNFIDIQRNGHFDVYKSDYKTEYESESPKHHRKQQQRRDTTSHHHPIVMRDRCVCQYVSTISSSCQTISCTNLTSSLAIIPAASIQTDILDCAGLLIEDVDMMSADTIFNKLDGTTTSAYFNDCGLDNSTMNSLFTELSKYTPNLQSLSLGDNPSLILINLQSNFPSLKSLSLAQSSASSLPDLWFDTGNNINYLDITNCSDITFSTSFLPNTSSFTIVGGSDDCVAGVLDELQSTVTQLTIHEIDDSGGCGGIMSSQKFDDNLEELSITFASGKGLCLYSLENLEYPKLVSLTLINSPMKGFQTDLSSITPSLEYLEIIYSTSYSSFPVTFDSLPSTLETLILQGLYNLALSSLFIDSVQVDNIKTIRIRDSTITDELTTPIQQIIETMEFTNVVLSPVIPDENIQSFFGRFVYNLEITNSTSLSVNSISEIEFLTSLSILNNNISDISPLFGLQYLETVDLSDNIIYDFTPLFTHKQISSLEFSNNYMCYVEDSSDISSLLTFSNERMFPNLETSPISVEIDANQCMDNQCVSSFTSCPSIFENEIYSTSTSLACAFVSTEDTDTDTCQLISCPFVRGKILELLGKDDSYFITFADIRAQLTGTLDLSDISDSITTLRGLEFATSLTGLVLDDYDLSQSKEDRDIVKSLTRPVINSSGSMIYASLTSLSLARCNIDMLEDVIEFSTLGLLKKNGSSYPIALESLDVRGNNLSDISVLITSLRSPMTTLTYLNVDENMICDIESLRSPSGPFLNGTALSTFSSYSQEQCPCYPAFPVWNLHSVCRKLINSNAPVLYQMECMYGYYLDKDSNECVQYTSTTLLECQTACHDDDHGVGGGYMLGSPLKRCVYSGSEMICENRNGYNYLFTANSCPSNDSTICGVFATCDTSTFICQCPPSSYVNDSGYCTSEIGCTDCSSDSVCARLSDGSFECQCAEGSFFNGITCIEDSSYCGKIGDDFCGIHGECLSSSCVCSEGWSNSLCEIGCELIDGKVCSGSDKGTCTSTTSPGYYDTCECTNDANGYQLYEGDNCEYIYVPDPVLHAAICSLSFSITTCNILPAFMDFTELTGITGDISTFQGLQLATSLQTLSITGSNSSEVSLTTTDFSLFLPISSLTTLELDSVSMDSDVSLASLINLTSLSLKNYNLDSFSVGDDGFDIADLSIVSLNLDGNSFSSIPDLTGLTELENLSLGSISLSGVEDVNALLVSNIPYSSIVSLDLTSAVFPVDTLIDFSSFSVMTSLNLNLSNSSRIDISSTQLDGSTFSSNASSFTELHIDNITNFSYLGNFDSLKKLSMRNCGFTVVPGTNSAPALHSSVMPILSYLDMADNDMSSLSTDYPFGEAFEAFAAIEYLDMSRCHFPKLFSLPSHVSTLILDDPFANDHETFLFSSAPNLETLYLANTEYVRNISFADTKLTDLSHISSAVKENIISLYLNGVSAFDDDDALTLSSFSNLINVDLSATAVTKFPPNLPSSVASLTMTDLSLSYTDIDEFYENIQALPSGIESIDLTNSTISVSIADALLDFSHLPNLESISFGTKISISRINLSNTSFTDLTKLTGEASLNSSLVELHLDGVSLTSNLDSFSSLVKLSLRGCGLTSFPTLNSLVGDSLEFLDLGNDSDDANKNVFSCSSSFFDMEFSNLSYLDLSYTSLDCDIVEIITSPIISLVEYRGIGNLISTIDTLNFSNFKSLSTFDLSNNSSLEDLFLTDTSVSDLSQFDSISTQLTYLSLLNCPNINDTNAEDLNSFTNLTSLFISEANLTSIPDLSSLTKLTSFALESVASFTAVSTGEFTTTLDLLSKTLENISFSWTNLDFLINGLDLSKFSELSSLSVLGTGVKILDVSDTKLVNLLADFSSLEELYLDNVSTFTSYDFSNYLVLTVLSLENCGLTSMPTLYTSIEDLYLGKNELTIIDILTLNDLVNLNVLDLSDNSSITDITPLFDDLDFDIQKRLTELYFQGNELDSSITALNFDDFRELSILRLTSQSLESLDLQGTKISDITQMGDCFDSILDLKVGAISSASQSFLSSLSSLTSLSLLSTEMEVFPDLSNLGLISIFLDTCSLDDSISSVLTSLSNTLEEISIVDLTYDSTIANSSSLSFSKFQSLSFLELEGLSSITELDLSDCTAMQNLEVSGDVVDQLTLLNVSNIELNSGVLVQFANLTTLIAKNCGFVDFPELSTTSLEVLNVSNNEDLNEFLDCSDASNSCGSFTSVNIAHTDISSIIPLCSRENDGITTCSQAPISLESLDISGLSISPSELMYFTLDSLTAVSCLFVEYSLWSIPTSVLKLDLRDNELNDISPLLRLSSLTELYLDGNRICGILESDDPTDFQDNELTASSSILSSFLSNMSSLSTLDQDSSLCDCPSSGFQLNSICRTVWFGSSDQSVTRFDCMKAFMRNYGEEENQGHLVCDEIPTLTSEMVELFANDEENHWQAVVKDDISQINLTCIEGWYGNDCDIQCDNNCSYHGVCNLDNHVCVCEIGYGTFSCEEQQCSDTTCSTLTTGQCVYADAEALYPSHAWVCSCPTNEYNDVNDDLIPCCTSYCNSGLGCGNIDTSDSNVSSLHCLPFQTVYGVVDPSHEADWTCGCELNWYLSLDDSYYLTDVCLDGTEYCDCIQDQGSCVSDFFDSSIIKCECYSDINGDYVWFGSDCSADCPTDENDVICGGHGQCDSDTHVCDCSYDSYLDQTSGICIAPSECYGCSEHGKCTLGDDDVASCVCTEGWYYDTCTSECPVNDAGVLCSDHGDCGNDHLCACDVGWGSENCSVQYCSDSSCGGSGECFIVQYEPYSWSCSCDESFQSVLVDPSSSTFHCQSRCNNGLDCSIYGDCVQSSEAPTDTWECSCLSTAYLDEVSGYCVDASGEDNACEGCVEGHGQCVLMPDGVEVTCQCFEDESGSPIWFDPTCSSFCPINDVSDSFEYEIMCSGFSCDPSTHLCDCGDEYYGDACEYVYFSDFYLQIALCEVLGKNSACDLTSADLARLPSTLDLSDNVLITGALSPLSHGTKVTEINLSNCTSLSNINGIGAVLNLISLDLSGCTSLIDASSLSSSPLESLNLSYSGVTDISVLNGYYLNYLDLSGIQLSSELSADLATLSNLSSLILHDCALQTIPDICNLASELTFLDLSGNNLRNTDGLQCLTYLESLDLSYNRIYDLYSLSNLHYLQSIDISHNYILDLISLYELNGTLTTLDLENNLLGGGVSSADLALKFPTTTSSSSSPQNSGVIVGDQTTMYTTSLGIECPNPVLNSMICRVIGVEPDGDLIIDLECAADSVRIVSSQSITCETPAFNSDVSLLETCVNPQKECVGVYNDEFSMKVRCFRGWYGDSCDSACPTDIDGLICAGYDCLEDSHSCECPEGLTGELCSFEDVALDLYEEIDSSFIDLLCENIPNVECDDSQDSSISKSMLVSDVTDLKSLVIPSNVLSIEGIQFCEQLELLIFEDGSLITDFSPISNLRKLVTIVFPGDITISSIKSLYSGVVSLKETIMSSIYDYYQLNCVGLCSLQGIFMSGCLSIDSMSDLNEILSWTNLFSQCIGSECIQTNYNPMVESLTTLDISYCPISDPSLLFLHSSLQNLVSLDFSNSNISDMSLVSSVMTTLPIYRINLDQNYLPCDDTDDCRSLLELKIGESVDNLQWSASSQRSMSCGENQEMPCDYSTDYRVCSSWNGTEESCTCEGNAFFDEIENDCVVSDSCSLCGGERGLCVSDGDIQYCECYADWYGDDCSSPCPIYESVQCNQPHGICGSISHSCLCDINYVGSACQLYCNDFDTCGGNGNCSVEIVTTTSGEVEVSSCSCNSGWFGAYCEYPYPVESIYSEDLSVFIDYVCGKDYSDDSTEGSSYQEYAETTTGTCDCSSHGLATDALTGICLDPASHPEYRDVDGNDTACMNCGSEEGSYAECIIDGTSRTATCECDYGWGNESLSDLESVNSTIEKKCSVDVCLVGIGTETIEYDGLCSSHGICTYLSDSSEYFCLCEDGWNGVSCSQPDDAPVGLIILIILTIISVLFALFGLILWFVEKRKGDKTGHDSSQFRPRNVKGDVIKQEKDIQELVWGNDLSFHLQERSSDGFTHPSRQVHVIHDDSEASGGQFDSFSESRFVSRISPVPIPIIDPHSSDHSHSSSLETSSTAFSEPKTETLKVKIMKRKKISKKSKKSHKISSKTFLQPLSVSQTQKKKKNRKKKDNV</sequence>
<feature type="disulfide bond" evidence="11">
    <location>
        <begin position="4348"/>
        <end position="4365"/>
    </location>
</feature>
<feature type="compositionally biased region" description="Basic residues" evidence="12">
    <location>
        <begin position="4533"/>
        <end position="4551"/>
    </location>
</feature>
<accession>A0ABQ5KTE5</accession>
<comment type="caution">
    <text evidence="15">The sequence shown here is derived from an EMBL/GenBank/DDBJ whole genome shotgun (WGS) entry which is preliminary data.</text>
</comment>
<keyword evidence="3" id="KW-1003">Cell membrane</keyword>
<reference evidence="15" key="1">
    <citation type="submission" date="2022-03" db="EMBL/GenBank/DDBJ databases">
        <title>Draft genome sequence of Aduncisulcus paluster, a free-living microaerophilic Fornicata.</title>
        <authorList>
            <person name="Yuyama I."/>
            <person name="Kume K."/>
            <person name="Tamura T."/>
            <person name="Inagaki Y."/>
            <person name="Hashimoto T."/>
        </authorList>
    </citation>
    <scope>NUCLEOTIDE SEQUENCE</scope>
    <source>
        <strain evidence="15">NY0171</strain>
    </source>
</reference>
<dbReference type="SMART" id="SM00364">
    <property type="entry name" value="LRR_BAC"/>
    <property type="match status" value="6"/>
</dbReference>
<feature type="compositionally biased region" description="Basic residues" evidence="12">
    <location>
        <begin position="4565"/>
        <end position="4577"/>
    </location>
</feature>
<evidence type="ECO:0000256" key="9">
    <source>
        <dbReference type="ARBA" id="ARBA00023136"/>
    </source>
</evidence>
<dbReference type="Gene3D" id="3.80.10.10">
    <property type="entry name" value="Ribonuclease Inhibitor"/>
    <property type="match status" value="9"/>
</dbReference>
<dbReference type="SUPFAM" id="SSF52047">
    <property type="entry name" value="RNI-like"/>
    <property type="match status" value="3"/>
</dbReference>
<feature type="compositionally biased region" description="Low complexity" evidence="12">
    <location>
        <begin position="213"/>
        <end position="223"/>
    </location>
</feature>
<evidence type="ECO:0000313" key="15">
    <source>
        <dbReference type="EMBL" id="GKT34285.1"/>
    </source>
</evidence>